<keyword evidence="2" id="KW-0732">Signal</keyword>
<dbReference type="RefSeq" id="WP_306728559.1">
    <property type="nucleotide sequence ID" value="NZ_JAVDDT010000005.1"/>
</dbReference>
<evidence type="ECO:0000313" key="4">
    <source>
        <dbReference type="Proteomes" id="UP001239019"/>
    </source>
</evidence>
<name>A0ABU0W7Q4_9GAMM</name>
<dbReference type="Proteomes" id="UP001239019">
    <property type="component" value="Unassembled WGS sequence"/>
</dbReference>
<comment type="caution">
    <text evidence="3">The sequence shown here is derived from an EMBL/GenBank/DDBJ whole genome shotgun (WGS) entry which is preliminary data.</text>
</comment>
<dbReference type="Pfam" id="PF07676">
    <property type="entry name" value="PD40"/>
    <property type="match status" value="1"/>
</dbReference>
<dbReference type="EMBL" id="JAVDDT010000005">
    <property type="protein sequence ID" value="MDQ2070062.1"/>
    <property type="molecule type" value="Genomic_DNA"/>
</dbReference>
<feature type="chain" id="PRO_5046706677" description="WD40 repeat protein" evidence="2">
    <location>
        <begin position="19"/>
        <end position="941"/>
    </location>
</feature>
<sequence length="941" mass="106994">MKKCLALLCLLWMAPAMAVVDPFLDWRSLDSEHFTIHFPAELEDDARRALWIAEDVHERLSQSFNWTPRRQTQVVLTDQFDLSNGFASPLPYNFIYLFLTPPDGLGSLGDYDDWLELLITHEYTHTLHLDKARAFPRGARSVLGRNPLLFPNLFNPTWLIEGLAIYEETDWERGIGRGQSTLFDMKMRLELESGFKPFDQVGMDGITTWPAGRTPYLYGAYFFQYLEAEHGEDSVRALVENYSNNVIPYLVNRNLRQTLADQRGPGLDGEALWSDFERWLGHRFRPHLDAIREQGEVAGERLSRHGYQTASPRALNDGRVFYLRADARRQPALMEWTADEGIREIADVNAGGRLDVHPRAGAVVAMPELCRNRNLYYDLFHVDVDSGKRRRLTRCSRYREAVWHPDGEWLAASRIEAGQARLDWLDSEGRFQSTLWTPPVGAVPGRLDFSPDGQRIAMSLWRPELGWTLGAFDLRSGEWQEWLADSALVGEPRFAPDGDQLLFSSEHGGVFNLRRLDLDSGRIDTLSNVTGGAFSPTQSAHGDIFYIGYTADGYDLFRLSNAMPIPGPGLPEHHGPGFQPRQHARAEGEDRRYRPWSTLRPTSWYPLARATEATTELGVSVASFDALQIHDYAVAFLYEPSEDLASGLISYTWADRIAVAFSRVNEFESEEVAEDDWQLQRARQEDRAQLQWLMPVTRQDWQLIPRIGGSYTRDRDRRLAEGVEARPGFRSGAAGVAVDLDTRDIYPRSISPSHGRWVRLLAESNEAFGSPFSGEVYSLDWREYLPLGGEHVLALRATQAWGTERPRPFRLGGVSQLDLLGAEAVFERRRYALRGYDEILEGRRLRLLGAEWRFPIARPERGFTRFPLGAHQFSGRLFTEQGAVWDLGDNPDLSRRNVGAELVIDANIFYRANFRLRLGVARGRDEGGETQGYLLLGLPTL</sequence>
<evidence type="ECO:0000256" key="2">
    <source>
        <dbReference type="SAM" id="SignalP"/>
    </source>
</evidence>
<organism evidence="3 4">
    <name type="scientific">Natronospira bacteriovora</name>
    <dbReference type="NCBI Taxonomy" id="3069753"/>
    <lineage>
        <taxon>Bacteria</taxon>
        <taxon>Pseudomonadati</taxon>
        <taxon>Pseudomonadota</taxon>
        <taxon>Gammaproteobacteria</taxon>
        <taxon>Natronospirales</taxon>
        <taxon>Natronospiraceae</taxon>
        <taxon>Natronospira</taxon>
    </lineage>
</organism>
<accession>A0ABU0W7Q4</accession>
<reference evidence="3 4" key="1">
    <citation type="submission" date="2023-08" db="EMBL/GenBank/DDBJ databases">
        <title>Whole-genome sequencing of halo(alkali)philic microorganisms from hypersaline lakes.</title>
        <authorList>
            <person name="Sorokin D.Y."/>
            <person name="Abbas B."/>
            <person name="Merkel A.Y."/>
        </authorList>
    </citation>
    <scope>NUCLEOTIDE SEQUENCE [LARGE SCALE GENOMIC DNA]</scope>
    <source>
        <strain evidence="3 4">AB-CW4</strain>
    </source>
</reference>
<feature type="signal peptide" evidence="2">
    <location>
        <begin position="1"/>
        <end position="18"/>
    </location>
</feature>
<proteinExistence type="predicted"/>
<dbReference type="Gene3D" id="2.40.160.50">
    <property type="entry name" value="membrane protein fhac: a member of the omp85/tpsb transporter family"/>
    <property type="match status" value="1"/>
</dbReference>
<evidence type="ECO:0000256" key="1">
    <source>
        <dbReference type="SAM" id="MobiDB-lite"/>
    </source>
</evidence>
<protein>
    <recommendedName>
        <fullName evidence="5">WD40 repeat protein</fullName>
    </recommendedName>
</protein>
<dbReference type="InterPro" id="IPR011042">
    <property type="entry name" value="6-blade_b-propeller_TolB-like"/>
</dbReference>
<dbReference type="Gene3D" id="2.120.10.30">
    <property type="entry name" value="TolB, C-terminal domain"/>
    <property type="match status" value="2"/>
</dbReference>
<dbReference type="InterPro" id="IPR011659">
    <property type="entry name" value="WD40"/>
</dbReference>
<feature type="region of interest" description="Disordered" evidence="1">
    <location>
        <begin position="569"/>
        <end position="592"/>
    </location>
</feature>
<evidence type="ECO:0000313" key="3">
    <source>
        <dbReference type="EMBL" id="MDQ2070062.1"/>
    </source>
</evidence>
<gene>
    <name evidence="3" type="ORF">RBH19_09255</name>
</gene>
<evidence type="ECO:0008006" key="5">
    <source>
        <dbReference type="Google" id="ProtNLM"/>
    </source>
</evidence>
<dbReference type="SUPFAM" id="SSF69304">
    <property type="entry name" value="Tricorn protease N-terminal domain"/>
    <property type="match status" value="1"/>
</dbReference>
<keyword evidence="4" id="KW-1185">Reference proteome</keyword>